<proteinExistence type="predicted"/>
<reference evidence="1 2" key="1">
    <citation type="submission" date="2023-08" db="EMBL/GenBank/DDBJ databases">
        <title>A Necator americanus chromosomal reference genome.</title>
        <authorList>
            <person name="Ilik V."/>
            <person name="Petrzelkova K.J."/>
            <person name="Pardy F."/>
            <person name="Fuh T."/>
            <person name="Niatou-Singa F.S."/>
            <person name="Gouil Q."/>
            <person name="Baker L."/>
            <person name="Ritchie M.E."/>
            <person name="Jex A.R."/>
            <person name="Gazzola D."/>
            <person name="Li H."/>
            <person name="Toshio Fujiwara R."/>
            <person name="Zhan B."/>
            <person name="Aroian R.V."/>
            <person name="Pafco B."/>
            <person name="Schwarz E.M."/>
        </authorList>
    </citation>
    <scope>NUCLEOTIDE SEQUENCE [LARGE SCALE GENOMIC DNA]</scope>
    <source>
        <strain evidence="1 2">Aroian</strain>
        <tissue evidence="1">Whole animal</tissue>
    </source>
</reference>
<evidence type="ECO:0000313" key="2">
    <source>
        <dbReference type="Proteomes" id="UP001303046"/>
    </source>
</evidence>
<evidence type="ECO:0000313" key="1">
    <source>
        <dbReference type="EMBL" id="KAK6764321.1"/>
    </source>
</evidence>
<accession>A0ABR1ER01</accession>
<dbReference type="Proteomes" id="UP001303046">
    <property type="component" value="Unassembled WGS sequence"/>
</dbReference>
<protein>
    <submittedName>
        <fullName evidence="1">Uncharacterized protein</fullName>
    </submittedName>
</protein>
<sequence length="122" mass="14295">MLLSEVRISRAVLVMAFDADHRPVLSLMEAAEKTLPVLAPKKRFSFWSAETSSAYNSSCVARNTGNFSEEKRLRRKLRRQLKRDHESEWTSRTKEFEKAWKDKNQWKVNALLENYSGLMKKC</sequence>
<keyword evidence="2" id="KW-1185">Reference proteome</keyword>
<gene>
    <name evidence="1" type="primary">Necator_chrX.g24753</name>
    <name evidence="1" type="ORF">RB195_024588</name>
</gene>
<comment type="caution">
    <text evidence="1">The sequence shown here is derived from an EMBL/GenBank/DDBJ whole genome shotgun (WGS) entry which is preliminary data.</text>
</comment>
<name>A0ABR1ER01_NECAM</name>
<organism evidence="1 2">
    <name type="scientific">Necator americanus</name>
    <name type="common">Human hookworm</name>
    <dbReference type="NCBI Taxonomy" id="51031"/>
    <lineage>
        <taxon>Eukaryota</taxon>
        <taxon>Metazoa</taxon>
        <taxon>Ecdysozoa</taxon>
        <taxon>Nematoda</taxon>
        <taxon>Chromadorea</taxon>
        <taxon>Rhabditida</taxon>
        <taxon>Rhabditina</taxon>
        <taxon>Rhabditomorpha</taxon>
        <taxon>Strongyloidea</taxon>
        <taxon>Ancylostomatidae</taxon>
        <taxon>Bunostominae</taxon>
        <taxon>Necator</taxon>
    </lineage>
</organism>
<dbReference type="EMBL" id="JAVFWL010000006">
    <property type="protein sequence ID" value="KAK6764321.1"/>
    <property type="molecule type" value="Genomic_DNA"/>
</dbReference>